<reference evidence="5 6" key="2">
    <citation type="journal article" date="2012" name="Nature">
        <title>Insights into hominid evolution from the gorilla genome sequence.</title>
        <authorList>
            <person name="Scally A."/>
            <person name="Dutheil J.Y."/>
            <person name="Hillier L.W."/>
            <person name="Jordan G.E."/>
            <person name="Goodhead I."/>
            <person name="Herrero J."/>
            <person name="Hobolth A."/>
            <person name="Lappalainen T."/>
            <person name="Mailund T."/>
            <person name="Marques-Bonet T."/>
            <person name="McCarthy S."/>
            <person name="Montgomery S.H."/>
            <person name="Schwalie P.C."/>
            <person name="Tang Y.A."/>
            <person name="Ward M.C."/>
            <person name="Xue Y."/>
            <person name="Yngvadottir B."/>
            <person name="Alkan C."/>
            <person name="Andersen L.N."/>
            <person name="Ayub Q."/>
            <person name="Ball E.V."/>
            <person name="Beal K."/>
            <person name="Bradley B.J."/>
            <person name="Chen Y."/>
            <person name="Clee C.M."/>
            <person name="Fitzgerald S."/>
            <person name="Graves T.A."/>
            <person name="Gu Y."/>
            <person name="Heath P."/>
            <person name="Heger A."/>
            <person name="Karakoc E."/>
            <person name="Kolb-Kokocinski A."/>
            <person name="Laird G.K."/>
            <person name="Lunter G."/>
            <person name="Meader S."/>
            <person name="Mort M."/>
            <person name="Mullikin J.C."/>
            <person name="Munch K."/>
            <person name="O'Connor T.D."/>
            <person name="Phillips A.D."/>
            <person name="Prado-Martinez J."/>
            <person name="Rogers A.S."/>
            <person name="Sajjadian S."/>
            <person name="Schmidt D."/>
            <person name="Shaw K."/>
            <person name="Simpson J.T."/>
            <person name="Stenson P.D."/>
            <person name="Turner D.J."/>
            <person name="Vigilant L."/>
            <person name="Vilella A.J."/>
            <person name="Whitener W."/>
            <person name="Zhu B."/>
            <person name="Cooper D.N."/>
            <person name="de Jong P."/>
            <person name="Dermitzakis E.T."/>
            <person name="Eichler E.E."/>
            <person name="Flicek P."/>
            <person name="Goldman N."/>
            <person name="Mundy N.I."/>
            <person name="Ning Z."/>
            <person name="Odom D.T."/>
            <person name="Ponting C.P."/>
            <person name="Quail M.A."/>
            <person name="Ryder O.A."/>
            <person name="Searle S.M."/>
            <person name="Warren W.C."/>
            <person name="Wilson R.K."/>
            <person name="Schierup M.H."/>
            <person name="Rogers J."/>
            <person name="Tyler-Smith C."/>
            <person name="Durbin R."/>
        </authorList>
    </citation>
    <scope>NUCLEOTIDE SEQUENCE [LARGE SCALE GENOMIC DNA]</scope>
</reference>
<keyword evidence="3" id="KW-0620">Polyamine biosynthesis</keyword>
<evidence type="ECO:0000313" key="6">
    <source>
        <dbReference type="Proteomes" id="UP000001519"/>
    </source>
</evidence>
<keyword evidence="6" id="KW-1185">Reference proteome</keyword>
<comment type="caution">
    <text evidence="3">Lacks conserved residue(s) required for the propagation of feature annotation.</text>
</comment>
<keyword evidence="2 3" id="KW-0808">Transferase</keyword>
<accession>A0A2I2Y7B4</accession>
<dbReference type="FunFam" id="3.30.160.110:FF:000005">
    <property type="entry name" value="Spermine synthase"/>
    <property type="match status" value="1"/>
</dbReference>
<evidence type="ECO:0000256" key="2">
    <source>
        <dbReference type="ARBA" id="ARBA00022679"/>
    </source>
</evidence>
<proteinExistence type="inferred from homology"/>
<dbReference type="SUPFAM" id="SSF53335">
    <property type="entry name" value="S-adenosyl-L-methionine-dependent methyltransferases"/>
    <property type="match status" value="1"/>
</dbReference>
<reference evidence="5" key="3">
    <citation type="submission" date="2025-08" db="UniProtKB">
        <authorList>
            <consortium name="Ensembl"/>
        </authorList>
    </citation>
    <scope>IDENTIFICATION</scope>
</reference>
<dbReference type="Pfam" id="PF17950">
    <property type="entry name" value="SpmSyn_N"/>
    <property type="match status" value="1"/>
</dbReference>
<dbReference type="Gene3D" id="3.40.50.150">
    <property type="entry name" value="Vaccinia Virus protein VP39"/>
    <property type="match status" value="1"/>
</dbReference>
<dbReference type="GO" id="GO:0006597">
    <property type="term" value="P:spermine biosynthetic process"/>
    <property type="evidence" value="ECO:0000318"/>
    <property type="project" value="GO_Central"/>
</dbReference>
<dbReference type="InterPro" id="IPR030374">
    <property type="entry name" value="PABS"/>
</dbReference>
<dbReference type="Ensembl" id="ENSGGOT00000064641.1">
    <property type="protein sequence ID" value="ENSGGOP00000030782.1"/>
    <property type="gene ID" value="ENSGGOG00000040798.1"/>
</dbReference>
<dbReference type="PANTHER" id="PTHR46315:SF3">
    <property type="entry name" value="PABS DOMAIN-CONTAINING PROTEIN"/>
    <property type="match status" value="1"/>
</dbReference>
<dbReference type="Gene3D" id="3.30.160.110">
    <property type="entry name" value="Siroheme synthase, domain 2"/>
    <property type="match status" value="2"/>
</dbReference>
<evidence type="ECO:0000256" key="3">
    <source>
        <dbReference type="PROSITE-ProRule" id="PRU00354"/>
    </source>
</evidence>
<dbReference type="Pfam" id="PF01564">
    <property type="entry name" value="Spermine_synth"/>
    <property type="match status" value="1"/>
</dbReference>
<dbReference type="InterPro" id="IPR029063">
    <property type="entry name" value="SAM-dependent_MTases_sf"/>
</dbReference>
<comment type="similarity">
    <text evidence="1">Belongs to the spermidine/spermine synthase family.</text>
</comment>
<dbReference type="InterPro" id="IPR015576">
    <property type="entry name" value="Spermine_synthase_animal"/>
</dbReference>
<name>A0A2I2Y7B4_GORGO</name>
<evidence type="ECO:0000256" key="1">
    <source>
        <dbReference type="ARBA" id="ARBA00007867"/>
    </source>
</evidence>
<dbReference type="PROSITE" id="PS51006">
    <property type="entry name" value="PABS_2"/>
    <property type="match status" value="1"/>
</dbReference>
<reference evidence="5" key="4">
    <citation type="submission" date="2025-09" db="UniProtKB">
        <authorList>
            <consortium name="Ensembl"/>
        </authorList>
    </citation>
    <scope>IDENTIFICATION</scope>
</reference>
<dbReference type="STRING" id="9593.ENSGGOP00000030782"/>
<dbReference type="CDD" id="cd02440">
    <property type="entry name" value="AdoMet_MTases"/>
    <property type="match status" value="1"/>
</dbReference>
<dbReference type="EMBL" id="CABD030124301">
    <property type="status" value="NOT_ANNOTATED_CDS"/>
    <property type="molecule type" value="Genomic_DNA"/>
</dbReference>
<reference evidence="6" key="1">
    <citation type="submission" date="2011-05" db="EMBL/GenBank/DDBJ databases">
        <title>Insights into the evolution of the great apes provided by the gorilla genome.</title>
        <authorList>
            <person name="Scally A."/>
        </authorList>
    </citation>
    <scope>NUCLEOTIDE SEQUENCE [LARGE SCALE GENOMIC DNA]</scope>
</reference>
<dbReference type="InterPro" id="IPR040900">
    <property type="entry name" value="SpmSyn_N"/>
</dbReference>
<dbReference type="GO" id="GO:0016768">
    <property type="term" value="F:spermine synthase activity"/>
    <property type="evidence" value="ECO:0000318"/>
    <property type="project" value="GO_Central"/>
</dbReference>
<evidence type="ECO:0000313" key="5">
    <source>
        <dbReference type="Ensembl" id="ENSGGOP00000030782.1"/>
    </source>
</evidence>
<dbReference type="PANTHER" id="PTHR46315">
    <property type="entry name" value="SPERMINE SYNTHASE"/>
    <property type="match status" value="1"/>
</dbReference>
<dbReference type="GeneTree" id="ENSGT00870000136506"/>
<organism evidence="5 6">
    <name type="scientific">Gorilla gorilla gorilla</name>
    <name type="common">Western lowland gorilla</name>
    <dbReference type="NCBI Taxonomy" id="9595"/>
    <lineage>
        <taxon>Eukaryota</taxon>
        <taxon>Metazoa</taxon>
        <taxon>Chordata</taxon>
        <taxon>Craniata</taxon>
        <taxon>Vertebrata</taxon>
        <taxon>Euteleostomi</taxon>
        <taxon>Mammalia</taxon>
        <taxon>Eutheria</taxon>
        <taxon>Euarchontoglires</taxon>
        <taxon>Primates</taxon>
        <taxon>Haplorrhini</taxon>
        <taxon>Catarrhini</taxon>
        <taxon>Hominidae</taxon>
        <taxon>Gorilla</taxon>
    </lineage>
</organism>
<dbReference type="AlphaFoldDB" id="A0A2I2Y7B4"/>
<evidence type="ECO:0000259" key="4">
    <source>
        <dbReference type="PROSITE" id="PS51006"/>
    </source>
</evidence>
<feature type="domain" description="PABS" evidence="4">
    <location>
        <begin position="85"/>
        <end position="225"/>
    </location>
</feature>
<protein>
    <recommendedName>
        <fullName evidence="4">PABS domain-containing protein</fullName>
    </recommendedName>
</protein>
<dbReference type="OMA" id="YTIWKKP"/>
<sequence>MAAAWHSTLDFMLSAKADGETILKGLQSIFQEQGMALLFANLRIYSHRLELLDLQSYDGDAQGKEEIDSLLNKGEERMKELSQDSSWQMRQLPPTVPGGAIDRYWPTADGLLNIKILHWKQFGNILILSGNVNLAESDLTYTWAIMGSGKIYIGKDVLILGGRDGGILCEIAELKLKMVTMIEIDEMVIDGCRKYMWKTCGDVLDNLKGDCYMRFSTIPHGSFSD</sequence>
<dbReference type="InParanoid" id="A0A2I2Y7B4"/>
<dbReference type="Proteomes" id="UP000001519">
    <property type="component" value="Chromosome X"/>
</dbReference>